<dbReference type="Pfam" id="PF00035">
    <property type="entry name" value="dsrm"/>
    <property type="match status" value="3"/>
</dbReference>
<dbReference type="PANTHER" id="PTHR46031">
    <property type="match status" value="1"/>
</dbReference>
<sequence length="246" mass="26765">MYKSRLQELCQKRRWASSLYEPTREGPAHAPLFHATVIVNGERFSSRDEGEKSLKEAYNLTAMAAFDNLIPLPAVALAPAAPAPPPSETQLPYKSQLQIYAQKRGKLLPSYRLIRVGSLGAPLFKSEVTIDGQTFESPEYCHTIKEAETVAAKVALMSLPQEANPTQQLLVGLDVSNYSAGFVSTVEIQGVTFHGKRGNTKKQAEMNAAKSAFEHLKTDAGLVSLSRGDGKRRHNMRAAAQAALGA</sequence>
<reference evidence="5" key="1">
    <citation type="submission" date="2015-12" db="EMBL/GenBank/DDBJ databases">
        <title>Update maize B73 reference genome by single molecule sequencing technologies.</title>
        <authorList>
            <consortium name="Maize Genome Sequencing Project"/>
            <person name="Ware D."/>
        </authorList>
    </citation>
    <scope>NUCLEOTIDE SEQUENCE [LARGE SCALE GENOMIC DNA]</scope>
    <source>
        <tissue evidence="5">Seedling</tissue>
    </source>
</reference>
<feature type="domain" description="DRBM" evidence="4">
    <location>
        <begin position="92"/>
        <end position="218"/>
    </location>
</feature>
<dbReference type="STRING" id="4577.A0A1D6IQ06"/>
<accession>A0A1D6IQ06</accession>
<dbReference type="OMA" id="ELCHKRK"/>
<dbReference type="GO" id="GO:0003723">
    <property type="term" value="F:RNA binding"/>
    <property type="evidence" value="ECO:0007669"/>
    <property type="project" value="UniProtKB-UniRule"/>
</dbReference>
<dbReference type="eggNOG" id="ENOG502QTBA">
    <property type="taxonomic scope" value="Eukaryota"/>
</dbReference>
<name>A0A1D6IQ06_MAIZE</name>
<evidence type="ECO:0000313" key="5">
    <source>
        <dbReference type="EMBL" id="ONM61314.1"/>
    </source>
</evidence>
<dbReference type="CDD" id="cd00048">
    <property type="entry name" value="DSRM_SF"/>
    <property type="match status" value="1"/>
</dbReference>
<protein>
    <submittedName>
        <fullName evidence="5">Double-stranded RNA-binding protein 4</fullName>
    </submittedName>
</protein>
<evidence type="ECO:0000256" key="1">
    <source>
        <dbReference type="ARBA" id="ARBA00022737"/>
    </source>
</evidence>
<dbReference type="FunCoup" id="A0A1D6IQ06">
    <property type="interactions" value="1026"/>
</dbReference>
<gene>
    <name evidence="5" type="ORF">ZEAMMB73_Zm00001d022648</name>
</gene>
<dbReference type="InterPro" id="IPR014720">
    <property type="entry name" value="dsRBD_dom"/>
</dbReference>
<evidence type="ECO:0000259" key="4">
    <source>
        <dbReference type="PROSITE" id="PS50137"/>
    </source>
</evidence>
<dbReference type="ExpressionAtlas" id="A0A1D6IQ06">
    <property type="expression patterns" value="baseline"/>
</dbReference>
<dbReference type="Gene3D" id="3.30.160.20">
    <property type="match status" value="3"/>
</dbReference>
<dbReference type="SMART" id="SM00358">
    <property type="entry name" value="DSRM"/>
    <property type="match status" value="3"/>
</dbReference>
<keyword evidence="1" id="KW-0677">Repeat</keyword>
<dbReference type="SMR" id="A0A1D6IQ06"/>
<dbReference type="SUPFAM" id="SSF54768">
    <property type="entry name" value="dsRNA-binding domain-like"/>
    <property type="match status" value="3"/>
</dbReference>
<keyword evidence="2" id="KW-0694">RNA-binding</keyword>
<dbReference type="PANTHER" id="PTHR46031:SF36">
    <property type="entry name" value="DOUBLE-STRANDED RNA-BINDING PROTEIN 1"/>
    <property type="match status" value="1"/>
</dbReference>
<evidence type="ECO:0000256" key="2">
    <source>
        <dbReference type="ARBA" id="ARBA00022884"/>
    </source>
</evidence>
<evidence type="ECO:0000256" key="3">
    <source>
        <dbReference type="ARBA" id="ARBA00037597"/>
    </source>
</evidence>
<dbReference type="PROSITE" id="PS50137">
    <property type="entry name" value="DS_RBD"/>
    <property type="match status" value="2"/>
</dbReference>
<dbReference type="EMBL" id="CM007650">
    <property type="protein sequence ID" value="ONM61314.1"/>
    <property type="molecule type" value="Genomic_DNA"/>
</dbReference>
<dbReference type="PaxDb" id="4577-GRMZM2G124745_P01"/>
<comment type="function">
    <text evidence="3">Binds double-stranded RNA.</text>
</comment>
<dbReference type="InParanoid" id="A0A1D6IQ06"/>
<proteinExistence type="predicted"/>
<dbReference type="AlphaFoldDB" id="A0A1D6IQ06"/>
<organism evidence="5">
    <name type="scientific">Zea mays</name>
    <name type="common">Maize</name>
    <dbReference type="NCBI Taxonomy" id="4577"/>
    <lineage>
        <taxon>Eukaryota</taxon>
        <taxon>Viridiplantae</taxon>
        <taxon>Streptophyta</taxon>
        <taxon>Embryophyta</taxon>
        <taxon>Tracheophyta</taxon>
        <taxon>Spermatophyta</taxon>
        <taxon>Magnoliopsida</taxon>
        <taxon>Liliopsida</taxon>
        <taxon>Poales</taxon>
        <taxon>Poaceae</taxon>
        <taxon>PACMAD clade</taxon>
        <taxon>Panicoideae</taxon>
        <taxon>Andropogonodae</taxon>
        <taxon>Andropogoneae</taxon>
        <taxon>Tripsacinae</taxon>
        <taxon>Zea</taxon>
    </lineage>
</organism>
<feature type="domain" description="DRBM" evidence="4">
    <location>
        <begin position="1"/>
        <end position="71"/>
    </location>
</feature>